<reference evidence="1 2" key="1">
    <citation type="submission" date="2018-11" db="EMBL/GenBank/DDBJ databases">
        <title>Microbial catabolism of amino acid.</title>
        <authorList>
            <person name="Hibi M."/>
            <person name="Ogawa J."/>
        </authorList>
    </citation>
    <scope>NUCLEOTIDE SEQUENCE [LARGE SCALE GENOMIC DNA]</scope>
    <source>
        <strain evidence="1 2">C31-06</strain>
    </source>
</reference>
<comment type="caution">
    <text evidence="1">The sequence shown here is derived from an EMBL/GenBank/DDBJ whole genome shotgun (WGS) entry which is preliminary data.</text>
</comment>
<organism evidence="1 2">
    <name type="scientific">Rhodococcus wratislaviensis</name>
    <name type="common">Tsukamurella wratislaviensis</name>
    <dbReference type="NCBI Taxonomy" id="44752"/>
    <lineage>
        <taxon>Bacteria</taxon>
        <taxon>Bacillati</taxon>
        <taxon>Actinomycetota</taxon>
        <taxon>Actinomycetes</taxon>
        <taxon>Mycobacteriales</taxon>
        <taxon>Nocardiaceae</taxon>
        <taxon>Rhodococcus</taxon>
    </lineage>
</organism>
<keyword evidence="2" id="KW-1185">Reference proteome</keyword>
<name>A0A402C2A0_RHOWR</name>
<evidence type="ECO:0000313" key="1">
    <source>
        <dbReference type="EMBL" id="GCE37710.1"/>
    </source>
</evidence>
<dbReference type="Proteomes" id="UP000287519">
    <property type="component" value="Unassembled WGS sequence"/>
</dbReference>
<dbReference type="AlphaFoldDB" id="A0A402C2A0"/>
<evidence type="ECO:0000313" key="2">
    <source>
        <dbReference type="Proteomes" id="UP000287519"/>
    </source>
</evidence>
<proteinExistence type="predicted"/>
<protein>
    <submittedName>
        <fullName evidence="1">Uncharacterized protein</fullName>
    </submittedName>
</protein>
<gene>
    <name evidence="1" type="ORF">Rhow_000556</name>
</gene>
<dbReference type="EMBL" id="BHYM01000012">
    <property type="protein sequence ID" value="GCE37710.1"/>
    <property type="molecule type" value="Genomic_DNA"/>
</dbReference>
<sequence length="73" mass="8764">MPATKCFWAFTYTGTRICSCSLCYDGEGHARDLRRERRRTARTLAAGRRRWDTGDTRVFDDIVVPHRRRDWWK</sequence>
<accession>A0A402C2A0</accession>